<reference evidence="3" key="1">
    <citation type="submission" date="2020-07" db="EMBL/GenBank/DDBJ databases">
        <title>The High-quality genome of the commercially important snow crab, Chionoecetes opilio.</title>
        <authorList>
            <person name="Jeong J.-H."/>
            <person name="Ryu S."/>
        </authorList>
    </citation>
    <scope>NUCLEOTIDE SEQUENCE</scope>
    <source>
        <strain evidence="3">MADBK_172401_WGS</strain>
        <tissue evidence="3">Digestive gland</tissue>
    </source>
</reference>
<feature type="domain" description="Tyrosine-protein phosphatase" evidence="2">
    <location>
        <begin position="41"/>
        <end position="118"/>
    </location>
</feature>
<protein>
    <submittedName>
        <fullName evidence="3">Receptor-type tyrosine-protein phosphatase beta</fullName>
    </submittedName>
</protein>
<name>A0A8J4XLQ8_CHIOP</name>
<accession>A0A8J4XLQ8</accession>
<proteinExistence type="predicted"/>
<comment type="caution">
    <text evidence="3">The sequence shown here is derived from an EMBL/GenBank/DDBJ whole genome shotgun (WGS) entry which is preliminary data.</text>
</comment>
<dbReference type="InterPro" id="IPR000242">
    <property type="entry name" value="PTP_cat"/>
</dbReference>
<dbReference type="Pfam" id="PF00102">
    <property type="entry name" value="Y_phosphatase"/>
    <property type="match status" value="1"/>
</dbReference>
<feature type="compositionally biased region" description="Basic and acidic residues" evidence="1">
    <location>
        <begin position="60"/>
        <end position="74"/>
    </location>
</feature>
<keyword evidence="4" id="KW-1185">Reference proteome</keyword>
<evidence type="ECO:0000313" key="4">
    <source>
        <dbReference type="Proteomes" id="UP000770661"/>
    </source>
</evidence>
<dbReference type="PROSITE" id="PS50055">
    <property type="entry name" value="TYR_PHOSPHATASE_PTP"/>
    <property type="match status" value="1"/>
</dbReference>
<dbReference type="AlphaFoldDB" id="A0A8J4XLQ8"/>
<feature type="region of interest" description="Disordered" evidence="1">
    <location>
        <begin position="42"/>
        <end position="74"/>
    </location>
</feature>
<dbReference type="Proteomes" id="UP000770661">
    <property type="component" value="Unassembled WGS sequence"/>
</dbReference>
<dbReference type="GO" id="GO:0004725">
    <property type="term" value="F:protein tyrosine phosphatase activity"/>
    <property type="evidence" value="ECO:0007669"/>
    <property type="project" value="InterPro"/>
</dbReference>
<dbReference type="OrthoDB" id="8609993at2759"/>
<feature type="compositionally biased region" description="Polar residues" evidence="1">
    <location>
        <begin position="44"/>
        <end position="53"/>
    </location>
</feature>
<gene>
    <name evidence="3" type="primary">PTPRB_0</name>
    <name evidence="3" type="ORF">GWK47_002594</name>
</gene>
<keyword evidence="3" id="KW-0675">Receptor</keyword>
<evidence type="ECO:0000259" key="2">
    <source>
        <dbReference type="PROSITE" id="PS50055"/>
    </source>
</evidence>
<sequence>MDDEAIYEYLKPEESSATIASRIPWSEVEAYLNKVIGSKKAGDNFQTVPSTIPKSMKVAQHPENKSKNQLEKNHPYDDTRVVLSCLHDDPNSDYINANHVQVSSNSFHKRTSPSSEYWFIWTSTLIPIKHLHYH</sequence>
<dbReference type="Gene3D" id="3.90.190.10">
    <property type="entry name" value="Protein tyrosine phosphatase superfamily"/>
    <property type="match status" value="1"/>
</dbReference>
<dbReference type="SUPFAM" id="SSF52799">
    <property type="entry name" value="(Phosphotyrosine protein) phosphatases II"/>
    <property type="match status" value="1"/>
</dbReference>
<evidence type="ECO:0000256" key="1">
    <source>
        <dbReference type="SAM" id="MobiDB-lite"/>
    </source>
</evidence>
<organism evidence="3 4">
    <name type="scientific">Chionoecetes opilio</name>
    <name type="common">Atlantic snow crab</name>
    <name type="synonym">Cancer opilio</name>
    <dbReference type="NCBI Taxonomy" id="41210"/>
    <lineage>
        <taxon>Eukaryota</taxon>
        <taxon>Metazoa</taxon>
        <taxon>Ecdysozoa</taxon>
        <taxon>Arthropoda</taxon>
        <taxon>Crustacea</taxon>
        <taxon>Multicrustacea</taxon>
        <taxon>Malacostraca</taxon>
        <taxon>Eumalacostraca</taxon>
        <taxon>Eucarida</taxon>
        <taxon>Decapoda</taxon>
        <taxon>Pleocyemata</taxon>
        <taxon>Brachyura</taxon>
        <taxon>Eubrachyura</taxon>
        <taxon>Majoidea</taxon>
        <taxon>Majidae</taxon>
        <taxon>Chionoecetes</taxon>
    </lineage>
</organism>
<dbReference type="EMBL" id="JACEEZ010024550">
    <property type="protein sequence ID" value="KAG0710080.1"/>
    <property type="molecule type" value="Genomic_DNA"/>
</dbReference>
<dbReference type="InterPro" id="IPR029021">
    <property type="entry name" value="Prot-tyrosine_phosphatase-like"/>
</dbReference>
<evidence type="ECO:0000313" key="3">
    <source>
        <dbReference type="EMBL" id="KAG0710080.1"/>
    </source>
</evidence>